<gene>
    <name evidence="2" type="ORF">L596_012431</name>
</gene>
<evidence type="ECO:0000313" key="3">
    <source>
        <dbReference type="Proteomes" id="UP000298663"/>
    </source>
</evidence>
<evidence type="ECO:0000256" key="1">
    <source>
        <dbReference type="SAM" id="SignalP"/>
    </source>
</evidence>
<name>A0A4U5NXE3_STECR</name>
<dbReference type="Proteomes" id="UP000298663">
    <property type="component" value="Unassembled WGS sequence"/>
</dbReference>
<feature type="signal peptide" evidence="1">
    <location>
        <begin position="1"/>
        <end position="23"/>
    </location>
</feature>
<organism evidence="2 3">
    <name type="scientific">Steinernema carpocapsae</name>
    <name type="common">Entomopathogenic nematode</name>
    <dbReference type="NCBI Taxonomy" id="34508"/>
    <lineage>
        <taxon>Eukaryota</taxon>
        <taxon>Metazoa</taxon>
        <taxon>Ecdysozoa</taxon>
        <taxon>Nematoda</taxon>
        <taxon>Chromadorea</taxon>
        <taxon>Rhabditida</taxon>
        <taxon>Tylenchina</taxon>
        <taxon>Panagrolaimomorpha</taxon>
        <taxon>Strongyloidoidea</taxon>
        <taxon>Steinernematidae</taxon>
        <taxon>Steinernema</taxon>
    </lineage>
</organism>
<dbReference type="EMBL" id="AZBU02000003">
    <property type="protein sequence ID" value="TKR88142.1"/>
    <property type="molecule type" value="Genomic_DNA"/>
</dbReference>
<keyword evidence="1" id="KW-0732">Signal</keyword>
<reference evidence="2 3" key="1">
    <citation type="journal article" date="2015" name="Genome Biol.">
        <title>Comparative genomics of Steinernema reveals deeply conserved gene regulatory networks.</title>
        <authorList>
            <person name="Dillman A.R."/>
            <person name="Macchietto M."/>
            <person name="Porter C.F."/>
            <person name="Rogers A."/>
            <person name="Williams B."/>
            <person name="Antoshechkin I."/>
            <person name="Lee M.M."/>
            <person name="Goodwin Z."/>
            <person name="Lu X."/>
            <person name="Lewis E.E."/>
            <person name="Goodrich-Blair H."/>
            <person name="Stock S.P."/>
            <person name="Adams B.J."/>
            <person name="Sternberg P.W."/>
            <person name="Mortazavi A."/>
        </authorList>
    </citation>
    <scope>NUCLEOTIDE SEQUENCE [LARGE SCALE GENOMIC DNA]</scope>
    <source>
        <strain evidence="2 3">ALL</strain>
    </source>
</reference>
<protein>
    <submittedName>
        <fullName evidence="2">Uncharacterized protein</fullName>
    </submittedName>
</protein>
<keyword evidence="3" id="KW-1185">Reference proteome</keyword>
<comment type="caution">
    <text evidence="2">The sequence shown here is derived from an EMBL/GenBank/DDBJ whole genome shotgun (WGS) entry which is preliminary data.</text>
</comment>
<feature type="chain" id="PRO_5020699176" evidence="1">
    <location>
        <begin position="24"/>
        <end position="72"/>
    </location>
</feature>
<dbReference type="AlphaFoldDB" id="A0A4U5NXE3"/>
<reference evidence="2 3" key="2">
    <citation type="journal article" date="2019" name="G3 (Bethesda)">
        <title>Hybrid Assembly of the Genome of the Entomopathogenic Nematode Steinernema carpocapsae Identifies the X-Chromosome.</title>
        <authorList>
            <person name="Serra L."/>
            <person name="Macchietto M."/>
            <person name="Macias-Munoz A."/>
            <person name="McGill C.J."/>
            <person name="Rodriguez I.M."/>
            <person name="Rodriguez B."/>
            <person name="Murad R."/>
            <person name="Mortazavi A."/>
        </authorList>
    </citation>
    <scope>NUCLEOTIDE SEQUENCE [LARGE SCALE GENOMIC DNA]</scope>
    <source>
        <strain evidence="2 3">ALL</strain>
    </source>
</reference>
<accession>A0A4U5NXE3</accession>
<evidence type="ECO:0000313" key="2">
    <source>
        <dbReference type="EMBL" id="TKR88142.1"/>
    </source>
</evidence>
<proteinExistence type="predicted"/>
<sequence>MDLRLLLFAVFLDFGLQIPAASTSWDLPSPSTLAGNWSKERSKTLPSTCSRYTRTKMLQTRLKSMLKTSRIS</sequence>